<evidence type="ECO:0000313" key="5">
    <source>
        <dbReference type="EMBL" id="EGV18278.1"/>
    </source>
</evidence>
<feature type="domain" description="LysM" evidence="4">
    <location>
        <begin position="40"/>
        <end position="84"/>
    </location>
</feature>
<dbReference type="RefSeq" id="WP_007193137.1">
    <property type="nucleotide sequence ID" value="NZ_AFWV01000007.1"/>
</dbReference>
<dbReference type="CDD" id="cd12797">
    <property type="entry name" value="M23_peptidase"/>
    <property type="match status" value="1"/>
</dbReference>
<dbReference type="InterPro" id="IPR036779">
    <property type="entry name" value="LysM_dom_sf"/>
</dbReference>
<accession>F9UBG0</accession>
<evidence type="ECO:0000256" key="2">
    <source>
        <dbReference type="SAM" id="MobiDB-lite"/>
    </source>
</evidence>
<evidence type="ECO:0000256" key="1">
    <source>
        <dbReference type="ARBA" id="ARBA00038420"/>
    </source>
</evidence>
<feature type="signal peptide" evidence="3">
    <location>
        <begin position="1"/>
        <end position="26"/>
    </location>
</feature>
<proteinExistence type="inferred from homology"/>
<reference evidence="5 6" key="1">
    <citation type="submission" date="2011-06" db="EMBL/GenBank/DDBJ databases">
        <title>The draft genome of Thiocapsa marina 5811.</title>
        <authorList>
            <consortium name="US DOE Joint Genome Institute (JGI-PGF)"/>
            <person name="Lucas S."/>
            <person name="Han J."/>
            <person name="Cheng J.-F."/>
            <person name="Goodwin L."/>
            <person name="Pitluck S."/>
            <person name="Peters L."/>
            <person name="Land M.L."/>
            <person name="Hauser L."/>
            <person name="Vogl K."/>
            <person name="Liu Z."/>
            <person name="Imhoff J."/>
            <person name="Thiel V."/>
            <person name="Frigaard N.-U."/>
            <person name="Bryant D."/>
            <person name="Woyke T.J."/>
        </authorList>
    </citation>
    <scope>NUCLEOTIDE SEQUENCE [LARGE SCALE GENOMIC DNA]</scope>
    <source>
        <strain evidence="5 6">5811</strain>
    </source>
</reference>
<feature type="compositionally biased region" description="Low complexity" evidence="2">
    <location>
        <begin position="97"/>
        <end position="117"/>
    </location>
</feature>
<keyword evidence="3" id="KW-0732">Signal</keyword>
<keyword evidence="6" id="KW-1185">Reference proteome</keyword>
<dbReference type="OrthoDB" id="9793746at2"/>
<gene>
    <name evidence="5" type="ORF">ThimaDRAFT_2262</name>
</gene>
<dbReference type="PATRIC" id="fig|768671.3.peg.2395"/>
<protein>
    <submittedName>
        <fullName evidence="5">Peptidase M23</fullName>
    </submittedName>
</protein>
<dbReference type="InterPro" id="IPR018392">
    <property type="entry name" value="LysM"/>
</dbReference>
<dbReference type="eggNOG" id="COG4942">
    <property type="taxonomic scope" value="Bacteria"/>
</dbReference>
<dbReference type="PANTHER" id="PTHR21666:SF263">
    <property type="entry name" value="MUREIN HYDROLASE ACTIVATOR NLPD"/>
    <property type="match status" value="1"/>
</dbReference>
<comment type="similarity">
    <text evidence="1">Belongs to the E.coli NlpD/Haemophilus LppB family.</text>
</comment>
<evidence type="ECO:0000313" key="6">
    <source>
        <dbReference type="Proteomes" id="UP000005459"/>
    </source>
</evidence>
<dbReference type="SMART" id="SM00257">
    <property type="entry name" value="LysM"/>
    <property type="match status" value="1"/>
</dbReference>
<dbReference type="AlphaFoldDB" id="F9UBG0"/>
<evidence type="ECO:0000256" key="3">
    <source>
        <dbReference type="SAM" id="SignalP"/>
    </source>
</evidence>
<dbReference type="PROSITE" id="PS51782">
    <property type="entry name" value="LYSM"/>
    <property type="match status" value="1"/>
</dbReference>
<feature type="chain" id="PRO_5003394292" evidence="3">
    <location>
        <begin position="27"/>
        <end position="273"/>
    </location>
</feature>
<dbReference type="GO" id="GO:0032153">
    <property type="term" value="C:cell division site"/>
    <property type="evidence" value="ECO:0007669"/>
    <property type="project" value="TreeGrafter"/>
</dbReference>
<dbReference type="Gene3D" id="2.70.70.10">
    <property type="entry name" value="Glucose Permease (Domain IIA)"/>
    <property type="match status" value="1"/>
</dbReference>
<dbReference type="Pfam" id="PF01551">
    <property type="entry name" value="Peptidase_M23"/>
    <property type="match status" value="1"/>
</dbReference>
<dbReference type="CDD" id="cd00118">
    <property type="entry name" value="LysM"/>
    <property type="match status" value="1"/>
</dbReference>
<dbReference type="PANTHER" id="PTHR21666">
    <property type="entry name" value="PEPTIDASE-RELATED"/>
    <property type="match status" value="1"/>
</dbReference>
<dbReference type="GO" id="GO:0004222">
    <property type="term" value="F:metalloendopeptidase activity"/>
    <property type="evidence" value="ECO:0007669"/>
    <property type="project" value="TreeGrafter"/>
</dbReference>
<dbReference type="Gene3D" id="3.10.350.10">
    <property type="entry name" value="LysM domain"/>
    <property type="match status" value="1"/>
</dbReference>
<dbReference type="InterPro" id="IPR011055">
    <property type="entry name" value="Dup_hybrid_motif"/>
</dbReference>
<dbReference type="Pfam" id="PF01476">
    <property type="entry name" value="LysM"/>
    <property type="match status" value="1"/>
</dbReference>
<sequence>MLSVGCYGLALCVTLLLAGCASKAPAPVGGWDWVGPAPDGYYLIRQGDTLSEVATRQGVGLRTLARWNGLESPYSIYAGRLLRIEPPDGSPPPQPSAAPSAPTVAAAPAPTKAAPAANPAPAPGPEPASRGAPRKETARTAGSPVAATGVAWAWPLEGSLVQRFSDGDRTRQGIRIRGRAGDQATAAADGQVVYSGGGLKGYGNLIIIKHNDKYLSAYGFNRRLLAAEGDRVKRGQAVAEVGQAVEGGGYLLHFEIRRDGAAVDPLLYLPPRT</sequence>
<dbReference type="SUPFAM" id="SSF51261">
    <property type="entry name" value="Duplicated hybrid motif"/>
    <property type="match status" value="1"/>
</dbReference>
<dbReference type="Proteomes" id="UP000005459">
    <property type="component" value="Unassembled WGS sequence"/>
</dbReference>
<dbReference type="InterPro" id="IPR016047">
    <property type="entry name" value="M23ase_b-sheet_dom"/>
</dbReference>
<name>F9UBG0_9GAMM</name>
<evidence type="ECO:0000259" key="4">
    <source>
        <dbReference type="PROSITE" id="PS51782"/>
    </source>
</evidence>
<dbReference type="GO" id="GO:0009279">
    <property type="term" value="C:cell outer membrane"/>
    <property type="evidence" value="ECO:0007669"/>
    <property type="project" value="TreeGrafter"/>
</dbReference>
<dbReference type="STRING" id="768671.ThimaDRAFT_2262"/>
<organism evidence="5 6">
    <name type="scientific">Thiocapsa marina 5811</name>
    <dbReference type="NCBI Taxonomy" id="768671"/>
    <lineage>
        <taxon>Bacteria</taxon>
        <taxon>Pseudomonadati</taxon>
        <taxon>Pseudomonadota</taxon>
        <taxon>Gammaproteobacteria</taxon>
        <taxon>Chromatiales</taxon>
        <taxon>Chromatiaceae</taxon>
        <taxon>Thiocapsa</taxon>
    </lineage>
</organism>
<dbReference type="EMBL" id="AFWV01000007">
    <property type="protein sequence ID" value="EGV18278.1"/>
    <property type="molecule type" value="Genomic_DNA"/>
</dbReference>
<feature type="region of interest" description="Disordered" evidence="2">
    <location>
        <begin position="85"/>
        <end position="144"/>
    </location>
</feature>
<dbReference type="eggNOG" id="COG1388">
    <property type="taxonomic scope" value="Bacteria"/>
</dbReference>
<dbReference type="InterPro" id="IPR050570">
    <property type="entry name" value="Cell_wall_metabolism_enzyme"/>
</dbReference>